<feature type="transmembrane region" description="Helical" evidence="6">
    <location>
        <begin position="273"/>
        <end position="297"/>
    </location>
</feature>
<dbReference type="GO" id="GO:0016020">
    <property type="term" value="C:membrane"/>
    <property type="evidence" value="ECO:0007669"/>
    <property type="project" value="UniProtKB-SubCell"/>
</dbReference>
<feature type="transmembrane region" description="Helical" evidence="6">
    <location>
        <begin position="21"/>
        <end position="38"/>
    </location>
</feature>
<dbReference type="InterPro" id="IPR045035">
    <property type="entry name" value="YSL-like"/>
</dbReference>
<dbReference type="Proteomes" id="UP000053911">
    <property type="component" value="Unassembled WGS sequence"/>
</dbReference>
<dbReference type="AlphaFoldDB" id="A0A101ENH2"/>
<evidence type="ECO:0000256" key="6">
    <source>
        <dbReference type="SAM" id="Phobius"/>
    </source>
</evidence>
<gene>
    <name evidence="7" type="ORF">XD54_0157</name>
</gene>
<reference evidence="8" key="1">
    <citation type="journal article" date="2015" name="MBio">
        <title>Genome-Resolved Metagenomic Analysis Reveals Roles for Candidate Phyla and Other Microbial Community Members in Biogeochemical Transformations in Oil Reservoirs.</title>
        <authorList>
            <person name="Hu P."/>
            <person name="Tom L."/>
            <person name="Singh A."/>
            <person name="Thomas B.C."/>
            <person name="Baker B.J."/>
            <person name="Piceno Y.M."/>
            <person name="Andersen G.L."/>
            <person name="Banfield J.F."/>
        </authorList>
    </citation>
    <scope>NUCLEOTIDE SEQUENCE [LARGE SCALE GENOMIC DNA]</scope>
</reference>
<comment type="caution">
    <text evidence="7">The sequence shown here is derived from an EMBL/GenBank/DDBJ whole genome shotgun (WGS) entry which is preliminary data.</text>
</comment>
<proteinExistence type="predicted"/>
<dbReference type="Pfam" id="PF03169">
    <property type="entry name" value="OPT"/>
    <property type="match status" value="1"/>
</dbReference>
<accession>A0A101ENH2</accession>
<feature type="transmembrane region" description="Helical" evidence="6">
    <location>
        <begin position="165"/>
        <end position="185"/>
    </location>
</feature>
<evidence type="ECO:0000313" key="7">
    <source>
        <dbReference type="EMBL" id="KUK18597.1"/>
    </source>
</evidence>
<feature type="transmembrane region" description="Helical" evidence="6">
    <location>
        <begin position="398"/>
        <end position="417"/>
    </location>
</feature>
<evidence type="ECO:0000256" key="2">
    <source>
        <dbReference type="ARBA" id="ARBA00022448"/>
    </source>
</evidence>
<protein>
    <submittedName>
        <fullName evidence="7">Oligopeptide transporter, OPT family</fullName>
    </submittedName>
</protein>
<evidence type="ECO:0000256" key="4">
    <source>
        <dbReference type="ARBA" id="ARBA00022989"/>
    </source>
</evidence>
<dbReference type="OMA" id="TYAGMIM"/>
<evidence type="ECO:0000313" key="8">
    <source>
        <dbReference type="Proteomes" id="UP000053911"/>
    </source>
</evidence>
<feature type="transmembrane region" description="Helical" evidence="6">
    <location>
        <begin position="205"/>
        <end position="223"/>
    </location>
</feature>
<comment type="subcellular location">
    <subcellularLocation>
        <location evidence="1">Membrane</location>
        <topology evidence="1">Multi-pass membrane protein</topology>
    </subcellularLocation>
</comment>
<feature type="transmembrane region" description="Helical" evidence="6">
    <location>
        <begin position="550"/>
        <end position="577"/>
    </location>
</feature>
<dbReference type="PANTHER" id="PTHR31645">
    <property type="entry name" value="OLIGOPEPTIDE TRANSPORTER YGL114W-RELATED"/>
    <property type="match status" value="1"/>
</dbReference>
<evidence type="ECO:0000256" key="1">
    <source>
        <dbReference type="ARBA" id="ARBA00004141"/>
    </source>
</evidence>
<dbReference type="GO" id="GO:0035673">
    <property type="term" value="F:oligopeptide transmembrane transporter activity"/>
    <property type="evidence" value="ECO:0007669"/>
    <property type="project" value="InterPro"/>
</dbReference>
<name>A0A101ENH2_9EURY</name>
<dbReference type="EMBL" id="LGFD01000002">
    <property type="protein sequence ID" value="KUK18597.1"/>
    <property type="molecule type" value="Genomic_DNA"/>
</dbReference>
<evidence type="ECO:0000256" key="5">
    <source>
        <dbReference type="ARBA" id="ARBA00023136"/>
    </source>
</evidence>
<feature type="transmembrane region" description="Helical" evidence="6">
    <location>
        <begin position="438"/>
        <end position="459"/>
    </location>
</feature>
<feature type="transmembrane region" description="Helical" evidence="6">
    <location>
        <begin position="318"/>
        <end position="337"/>
    </location>
</feature>
<feature type="transmembrane region" description="Helical" evidence="6">
    <location>
        <begin position="349"/>
        <end position="367"/>
    </location>
</feature>
<feature type="transmembrane region" description="Helical" evidence="6">
    <location>
        <begin position="111"/>
        <end position="131"/>
    </location>
</feature>
<dbReference type="PRINTS" id="PR00173">
    <property type="entry name" value="EDTRNSPORT"/>
</dbReference>
<keyword evidence="4 6" id="KW-1133">Transmembrane helix</keyword>
<keyword evidence="2" id="KW-0813">Transport</keyword>
<sequence length="579" mass="60815">MERYAGQSVTKGEESYREVTPAAVVLGVLWGAFMAASFTYAGMIMGFTSGGSAIAAIVGWGILRGILKKGTVVENNIVQTVASAVNISVSGVIFTIPALYIMGLHQEINTMYFFLATAAGAILGITFIIPLRKQMIEIDRLRFPTGTAVATILKTPGSGIEKARLLFFGMIISAVIYLIQQFPIFGLPHVIPETVDLGAMLHLPAWINLTVALSLMVFGMGLITGRNGLIVLAGGVLSYYIITPVVKALGWIPADVQGGAVSGYVYSTMTRPLGIGMLLGGSIAGLILSLPVIAVAMKSLAQASKVKDKNGNNEELPIYYLVGGAILAFVLLLVTAYKLGDLGLGRSLLTALIGVAWIFIASLLVAMSTGMTDWSPVSGLSLVSVMILLYLTHKNIPLTILMGATVGVAISGAADMMQDLKTGHMVGAIPSRQQKVELLTGWLGPIIALTVVGLIWNAYGIGNDKVPAPQAMALKSMVEAVLGGSVPVDKFIAGGLLGFLLSLSGVPGLGVLIGLSMYLPMLYIIPYGLGCVVNEITKRKKGYEFIVEKVLPFAAGLMVGEAAMTLLFAVLTVAGVLHP</sequence>
<dbReference type="GeneID" id="8095936"/>
<evidence type="ECO:0000256" key="3">
    <source>
        <dbReference type="ARBA" id="ARBA00022692"/>
    </source>
</evidence>
<dbReference type="PANTHER" id="PTHR31645:SF0">
    <property type="entry name" value="OLIGOPEPTIDE TRANSPORTER YGL114W-RELATED"/>
    <property type="match status" value="1"/>
</dbReference>
<organism evidence="7 8">
    <name type="scientific">Thermococcus sibiricus</name>
    <dbReference type="NCBI Taxonomy" id="172049"/>
    <lineage>
        <taxon>Archaea</taxon>
        <taxon>Methanobacteriati</taxon>
        <taxon>Methanobacteriota</taxon>
        <taxon>Thermococci</taxon>
        <taxon>Thermococcales</taxon>
        <taxon>Thermococcaceae</taxon>
        <taxon>Thermococcus</taxon>
    </lineage>
</organism>
<feature type="transmembrane region" description="Helical" evidence="6">
    <location>
        <begin position="230"/>
        <end position="253"/>
    </location>
</feature>
<dbReference type="PATRIC" id="fig|172049.5.peg.537"/>
<keyword evidence="3 6" id="KW-0812">Transmembrane</keyword>
<feature type="transmembrane region" description="Helical" evidence="6">
    <location>
        <begin position="84"/>
        <end position="105"/>
    </location>
</feature>
<feature type="transmembrane region" description="Helical" evidence="6">
    <location>
        <begin position="509"/>
        <end position="529"/>
    </location>
</feature>
<feature type="transmembrane region" description="Helical" evidence="6">
    <location>
        <begin position="44"/>
        <end position="63"/>
    </location>
</feature>
<dbReference type="InterPro" id="IPR004813">
    <property type="entry name" value="OPT"/>
</dbReference>
<keyword evidence="5 6" id="KW-0472">Membrane</keyword>
<dbReference type="RefSeq" id="WP_015849219.1">
    <property type="nucleotide sequence ID" value="NZ_LGFD01000002.1"/>
</dbReference>